<accession>Q9RSB0</accession>
<dbReference type="RefSeq" id="WP_010888845.1">
    <property type="nucleotide sequence ID" value="NC_001263.1"/>
</dbReference>
<evidence type="ECO:0000313" key="1">
    <source>
        <dbReference type="EMBL" id="AAF11765.1"/>
    </source>
</evidence>
<dbReference type="AlphaFoldDB" id="Q9RSB0"/>
<protein>
    <recommendedName>
        <fullName evidence="3">Sucrose phosphatase-like domain-containing protein</fullName>
    </recommendedName>
</protein>
<dbReference type="InParanoid" id="Q9RSB0"/>
<dbReference type="InterPro" id="IPR023214">
    <property type="entry name" value="HAD_sf"/>
</dbReference>
<evidence type="ECO:0008006" key="3">
    <source>
        <dbReference type="Google" id="ProtNLM"/>
    </source>
</evidence>
<name>Q9RSB0_DEIRA</name>
<dbReference type="eggNOG" id="COG0561">
    <property type="taxonomic scope" value="Bacteria"/>
</dbReference>
<organism evidence="1 2">
    <name type="scientific">Deinococcus radiodurans (strain ATCC 13939 / DSM 20539 / JCM 16871 / CCUG 27074 / LMG 4051 / NBRC 15346 / NCIMB 9279 / VKM B-1422 / R1)</name>
    <dbReference type="NCBI Taxonomy" id="243230"/>
    <lineage>
        <taxon>Bacteria</taxon>
        <taxon>Thermotogati</taxon>
        <taxon>Deinococcota</taxon>
        <taxon>Deinococci</taxon>
        <taxon>Deinococcales</taxon>
        <taxon>Deinococcaceae</taxon>
        <taxon>Deinococcus</taxon>
    </lineage>
</organism>
<reference evidence="1 2" key="1">
    <citation type="journal article" date="1999" name="Science">
        <title>Genome sequence of the radioresistant bacterium Deinococcus radiodurans R1.</title>
        <authorList>
            <person name="White O."/>
            <person name="Eisen J.A."/>
            <person name="Heidelberg J.F."/>
            <person name="Hickey E.K."/>
            <person name="Peterson J.D."/>
            <person name="Dodson R.J."/>
            <person name="Haft D.H."/>
            <person name="Gwinn M.L."/>
            <person name="Nelson W.C."/>
            <person name="Richardson D.L."/>
            <person name="Moffat K.S."/>
            <person name="Qin H."/>
            <person name="Jiang L."/>
            <person name="Pamphile W."/>
            <person name="Crosby M."/>
            <person name="Shen M."/>
            <person name="Vamathevan J.J."/>
            <person name="Lam P."/>
            <person name="McDonald L."/>
            <person name="Utterback T."/>
            <person name="Zalewski C."/>
            <person name="Makarova K.S."/>
            <person name="Aravind L."/>
            <person name="Daly M.J."/>
            <person name="Minton K.W."/>
            <person name="Fleischmann R.D."/>
            <person name="Ketchum K.A."/>
            <person name="Nelson K.E."/>
            <person name="Salzberg S."/>
            <person name="Smith H.O."/>
            <person name="Venter J.C."/>
            <person name="Fraser C.M."/>
        </authorList>
    </citation>
    <scope>NUCLEOTIDE SEQUENCE [LARGE SCALE GENOMIC DNA]</scope>
    <source>
        <strain evidence="2">ATCC 13939 / DSM 20539 / JCM 16871 / LMG 4051 / NBRC 15346 / NCIMB 9279 / R1 / VKM B-1422</strain>
    </source>
</reference>
<proteinExistence type="predicted"/>
<sequence length="260" mass="27869">MSHGEAPLILAFADLDDTLFQTLRKLPGHGRAALTPATVNTRGEAHSYCTPAQTALLDLLTAGAVTVIPVTGRDPAAMRRVTLPFRSWRVLDHGLTILTPAGELDSEWAAQVQAHLTPLQGTLTALTADMRAHADALGCRLTVHRAGDLPFMTVIKHPDADPEALAALQTRWEAAVDDTDGTHPLHVIANANNVSLLPRAPGKAQAVRWLRERHFPGAVLTLGLGDSVSDLPFLRECDFAVTPAQGQLLRATAGVRLPQR</sequence>
<dbReference type="Proteomes" id="UP000002524">
    <property type="component" value="Chromosome 1"/>
</dbReference>
<dbReference type="GeneID" id="69518464"/>
<gene>
    <name evidence="1" type="ordered locus">DR_2215</name>
</gene>
<dbReference type="KEGG" id="dra:DR_2215"/>
<dbReference type="STRING" id="243230.DR_2215"/>
<keyword evidence="2" id="KW-1185">Reference proteome</keyword>
<dbReference type="SUPFAM" id="SSF56784">
    <property type="entry name" value="HAD-like"/>
    <property type="match status" value="1"/>
</dbReference>
<dbReference type="HOGENOM" id="CLU_063840_0_0_0"/>
<dbReference type="InterPro" id="IPR036412">
    <property type="entry name" value="HAD-like_sf"/>
</dbReference>
<dbReference type="InterPro" id="IPR024197">
    <property type="entry name" value="TPP-like"/>
</dbReference>
<dbReference type="PIRSF" id="PIRSF030802">
    <property type="entry name" value="UCP030802"/>
    <property type="match status" value="1"/>
</dbReference>
<dbReference type="OrthoDB" id="8746852at2"/>
<dbReference type="PATRIC" id="fig|243230.17.peg.2442"/>
<dbReference type="PIR" id="G75301">
    <property type="entry name" value="G75301"/>
</dbReference>
<dbReference type="EnsemblBacteria" id="AAF11765">
    <property type="protein sequence ID" value="AAF11765"/>
    <property type="gene ID" value="DR_2215"/>
</dbReference>
<dbReference type="PaxDb" id="243230-DR_2215"/>
<dbReference type="Gene3D" id="3.40.50.1000">
    <property type="entry name" value="HAD superfamily/HAD-like"/>
    <property type="match status" value="1"/>
</dbReference>
<dbReference type="EMBL" id="AE000513">
    <property type="protein sequence ID" value="AAF11765.1"/>
    <property type="molecule type" value="Genomic_DNA"/>
</dbReference>
<evidence type="ECO:0000313" key="2">
    <source>
        <dbReference type="Proteomes" id="UP000002524"/>
    </source>
</evidence>